<protein>
    <recommendedName>
        <fullName evidence="2">DUF3615 domain-containing protein</fullName>
    </recommendedName>
</protein>
<gene>
    <name evidence="3" type="ORF">URODEC1_LOCUS58262</name>
</gene>
<dbReference type="Pfam" id="PF12274">
    <property type="entry name" value="DUF3615"/>
    <property type="match status" value="1"/>
</dbReference>
<feature type="region of interest" description="Disordered" evidence="1">
    <location>
        <begin position="1"/>
        <end position="68"/>
    </location>
</feature>
<dbReference type="PANTHER" id="PTHR33326:SF45">
    <property type="entry name" value="OS05G0477500 PROTEIN"/>
    <property type="match status" value="1"/>
</dbReference>
<evidence type="ECO:0000259" key="2">
    <source>
        <dbReference type="Pfam" id="PF12274"/>
    </source>
</evidence>
<dbReference type="EMBL" id="OZ075133">
    <property type="protein sequence ID" value="CAL4986149.1"/>
    <property type="molecule type" value="Genomic_DNA"/>
</dbReference>
<accession>A0ABC9AVQ5</accession>
<sequence length="246" mass="26813">MELPEQASRNPADDDDGADGRPHLQPGGDPAGWLPPALAAALLESSSGSSEASGEEAARPPPRLPPSLCAMLRSAISSESGDPGRPPSFELRCLISLAKAYLPHPPPPPPARQLRPKFLPEIKFELMDVMPANMIIESLRLYTHVNFTAMSAKEGTKEQLFFAELENCSKRRAPSRFIVTYCEPLGSDSTVGHKGFQLDYATSAVGKNVNIDITYCFACDSRMLHPRGDKYIAGHCNIPHIYTNTR</sequence>
<organism evidence="3 4">
    <name type="scientific">Urochloa decumbens</name>
    <dbReference type="NCBI Taxonomy" id="240449"/>
    <lineage>
        <taxon>Eukaryota</taxon>
        <taxon>Viridiplantae</taxon>
        <taxon>Streptophyta</taxon>
        <taxon>Embryophyta</taxon>
        <taxon>Tracheophyta</taxon>
        <taxon>Spermatophyta</taxon>
        <taxon>Magnoliopsida</taxon>
        <taxon>Liliopsida</taxon>
        <taxon>Poales</taxon>
        <taxon>Poaceae</taxon>
        <taxon>PACMAD clade</taxon>
        <taxon>Panicoideae</taxon>
        <taxon>Panicodae</taxon>
        <taxon>Paniceae</taxon>
        <taxon>Melinidinae</taxon>
        <taxon>Urochloa</taxon>
    </lineage>
</organism>
<proteinExistence type="predicted"/>
<evidence type="ECO:0000313" key="4">
    <source>
        <dbReference type="Proteomes" id="UP001497457"/>
    </source>
</evidence>
<feature type="domain" description="DUF3615" evidence="2">
    <location>
        <begin position="121"/>
        <end position="226"/>
    </location>
</feature>
<evidence type="ECO:0000313" key="3">
    <source>
        <dbReference type="EMBL" id="CAL4986149.1"/>
    </source>
</evidence>
<evidence type="ECO:0000256" key="1">
    <source>
        <dbReference type="SAM" id="MobiDB-lite"/>
    </source>
</evidence>
<dbReference type="PANTHER" id="PTHR33326">
    <property type="entry name" value="OS05G0543800 PROTEIN"/>
    <property type="match status" value="1"/>
</dbReference>
<reference evidence="4" key="1">
    <citation type="submission" date="2024-06" db="EMBL/GenBank/DDBJ databases">
        <authorList>
            <person name="Ryan C."/>
        </authorList>
    </citation>
    <scope>NUCLEOTIDE SEQUENCE [LARGE SCALE GENOMIC DNA]</scope>
</reference>
<dbReference type="Proteomes" id="UP001497457">
    <property type="component" value="Chromosome 23rd"/>
</dbReference>
<dbReference type="InterPro" id="IPR022059">
    <property type="entry name" value="DUF3615"/>
</dbReference>
<keyword evidence="4" id="KW-1185">Reference proteome</keyword>
<feature type="compositionally biased region" description="Low complexity" evidence="1">
    <location>
        <begin position="26"/>
        <end position="52"/>
    </location>
</feature>
<name>A0ABC9AVQ5_9POAL</name>
<reference evidence="3 4" key="2">
    <citation type="submission" date="2024-10" db="EMBL/GenBank/DDBJ databases">
        <authorList>
            <person name="Ryan C."/>
        </authorList>
    </citation>
    <scope>NUCLEOTIDE SEQUENCE [LARGE SCALE GENOMIC DNA]</scope>
</reference>
<dbReference type="AlphaFoldDB" id="A0ABC9AVQ5"/>